<dbReference type="Proteomes" id="UP001523392">
    <property type="component" value="Unassembled WGS sequence"/>
</dbReference>
<organism evidence="2 3">
    <name type="scientific">Siccirubricoccus soli</name>
    <dbReference type="NCBI Taxonomy" id="2899147"/>
    <lineage>
        <taxon>Bacteria</taxon>
        <taxon>Pseudomonadati</taxon>
        <taxon>Pseudomonadota</taxon>
        <taxon>Alphaproteobacteria</taxon>
        <taxon>Acetobacterales</taxon>
        <taxon>Roseomonadaceae</taxon>
        <taxon>Siccirubricoccus</taxon>
    </lineage>
</organism>
<dbReference type="InterPro" id="IPR000086">
    <property type="entry name" value="NUDIX_hydrolase_dom"/>
</dbReference>
<protein>
    <submittedName>
        <fullName evidence="2">NUDIX domain-containing protein</fullName>
    </submittedName>
</protein>
<proteinExistence type="predicted"/>
<evidence type="ECO:0000313" key="2">
    <source>
        <dbReference type="EMBL" id="MCO6416773.1"/>
    </source>
</evidence>
<name>A0ABT1D4C7_9PROT</name>
<dbReference type="EMBL" id="JAFIRR010000068">
    <property type="protein sequence ID" value="MCO6416773.1"/>
    <property type="molecule type" value="Genomic_DNA"/>
</dbReference>
<dbReference type="RefSeq" id="WP_252953405.1">
    <property type="nucleotide sequence ID" value="NZ_JAFIRR010000068.1"/>
</dbReference>
<evidence type="ECO:0000259" key="1">
    <source>
        <dbReference type="PROSITE" id="PS51462"/>
    </source>
</evidence>
<evidence type="ECO:0000313" key="3">
    <source>
        <dbReference type="Proteomes" id="UP001523392"/>
    </source>
</evidence>
<comment type="caution">
    <text evidence="2">The sequence shown here is derived from an EMBL/GenBank/DDBJ whole genome shotgun (WGS) entry which is preliminary data.</text>
</comment>
<dbReference type="Pfam" id="PF00293">
    <property type="entry name" value="NUDIX"/>
    <property type="match status" value="1"/>
</dbReference>
<sequence>MQDYVLRPVTAGLRLELLPGERAAPPGLEPAVAAAWEAAQARAGGRLFNGRVFSVEGASAGLLTGRLVEYRQVVAGFSDPALAAALTVRPLSVCGVLRTAEGVVFGRRSGEATYEAGLWQMPPAGSVDAGAVRDGRVDAEAALREELAEELGLSWEAVAACRPFALVEHLGSGVRDLGFLLETRLGFAAVAAAAAARGNGEYQELVAVPEAELAGWLAARPGRVVPAAGMFLRALGLVPAG</sequence>
<dbReference type="SUPFAM" id="SSF55811">
    <property type="entry name" value="Nudix"/>
    <property type="match status" value="1"/>
</dbReference>
<dbReference type="PROSITE" id="PS51462">
    <property type="entry name" value="NUDIX"/>
    <property type="match status" value="1"/>
</dbReference>
<reference evidence="2 3" key="1">
    <citation type="submission" date="2021-12" db="EMBL/GenBank/DDBJ databases">
        <title>Siccirubricoccus leaddurans sp. nov., a high concentration Zn2+ tolerance bacterium.</title>
        <authorList>
            <person name="Cao Y."/>
        </authorList>
    </citation>
    <scope>NUCLEOTIDE SEQUENCE [LARGE SCALE GENOMIC DNA]</scope>
    <source>
        <strain evidence="2 3">KC 17139</strain>
    </source>
</reference>
<feature type="domain" description="Nudix hydrolase" evidence="1">
    <location>
        <begin position="87"/>
        <end position="230"/>
    </location>
</feature>
<accession>A0ABT1D4C7</accession>
<dbReference type="Gene3D" id="3.90.79.10">
    <property type="entry name" value="Nucleoside Triphosphate Pyrophosphohydrolase"/>
    <property type="match status" value="1"/>
</dbReference>
<dbReference type="InterPro" id="IPR015797">
    <property type="entry name" value="NUDIX_hydrolase-like_dom_sf"/>
</dbReference>
<keyword evidence="3" id="KW-1185">Reference proteome</keyword>
<gene>
    <name evidence="2" type="ORF">JYK14_11470</name>
</gene>